<accession>A0A0E9QTV8</accession>
<keyword evidence="1" id="KW-0472">Membrane</keyword>
<feature type="transmembrane region" description="Helical" evidence="1">
    <location>
        <begin position="6"/>
        <end position="30"/>
    </location>
</feature>
<name>A0A0E9QTV8_ANGAN</name>
<reference evidence="2" key="1">
    <citation type="submission" date="2014-11" db="EMBL/GenBank/DDBJ databases">
        <authorList>
            <person name="Amaro Gonzalez C."/>
        </authorList>
    </citation>
    <scope>NUCLEOTIDE SEQUENCE</scope>
</reference>
<keyword evidence="1" id="KW-1133">Transmembrane helix</keyword>
<sequence>MQPFSFFMVWIFFPPLHSFFNFCVFLLFLVHPTFLFP</sequence>
<organism evidence="2">
    <name type="scientific">Anguilla anguilla</name>
    <name type="common">European freshwater eel</name>
    <name type="synonym">Muraena anguilla</name>
    <dbReference type="NCBI Taxonomy" id="7936"/>
    <lineage>
        <taxon>Eukaryota</taxon>
        <taxon>Metazoa</taxon>
        <taxon>Chordata</taxon>
        <taxon>Craniata</taxon>
        <taxon>Vertebrata</taxon>
        <taxon>Euteleostomi</taxon>
        <taxon>Actinopterygii</taxon>
        <taxon>Neopterygii</taxon>
        <taxon>Teleostei</taxon>
        <taxon>Anguilliformes</taxon>
        <taxon>Anguillidae</taxon>
        <taxon>Anguilla</taxon>
    </lineage>
</organism>
<evidence type="ECO:0000256" key="1">
    <source>
        <dbReference type="SAM" id="Phobius"/>
    </source>
</evidence>
<reference evidence="2" key="2">
    <citation type="journal article" date="2015" name="Fish Shellfish Immunol.">
        <title>Early steps in the European eel (Anguilla anguilla)-Vibrio vulnificus interaction in the gills: Role of the RtxA13 toxin.</title>
        <authorList>
            <person name="Callol A."/>
            <person name="Pajuelo D."/>
            <person name="Ebbesson L."/>
            <person name="Teles M."/>
            <person name="MacKenzie S."/>
            <person name="Amaro C."/>
        </authorList>
    </citation>
    <scope>NUCLEOTIDE SEQUENCE</scope>
</reference>
<dbReference type="EMBL" id="GBXM01088181">
    <property type="protein sequence ID" value="JAH20396.1"/>
    <property type="molecule type" value="Transcribed_RNA"/>
</dbReference>
<evidence type="ECO:0000313" key="2">
    <source>
        <dbReference type="EMBL" id="JAH20396.1"/>
    </source>
</evidence>
<proteinExistence type="predicted"/>
<dbReference type="AlphaFoldDB" id="A0A0E9QTV8"/>
<protein>
    <submittedName>
        <fullName evidence="2">Uncharacterized protein</fullName>
    </submittedName>
</protein>
<keyword evidence="1" id="KW-0812">Transmembrane</keyword>